<evidence type="ECO:0000313" key="9">
    <source>
        <dbReference type="EMBL" id="KRL43330.1"/>
    </source>
</evidence>
<accession>A0A0R1QMU6</accession>
<feature type="domain" description="Oligopeptidase F N-terminal" evidence="8">
    <location>
        <begin position="127"/>
        <end position="193"/>
    </location>
</feature>
<evidence type="ECO:0000256" key="1">
    <source>
        <dbReference type="ARBA" id="ARBA00022670"/>
    </source>
</evidence>
<dbReference type="SUPFAM" id="SSF55486">
    <property type="entry name" value="Metalloproteases ('zincins'), catalytic domain"/>
    <property type="match status" value="1"/>
</dbReference>
<sequence>MLYWGQAYQKGVLTMSLPTRAAVPTADTWDLSAIFKDEFEFEQTIKATKELIQDFQRIYQGRLTQVPVILDALDDYAHILENENHLSCYASFPVSTDVTDSQLTATIHRVDNLLATWESQLHFVQAELSALDDAVLDQVAAKSVDHAAFIRHIKQSRKQALAPAVEEALAKLEPVLDAPEAIRSQSVFADMDFGEFEVDGKTYPLSFTLYEEEYQKHPDVTIRRAAYLKFCQTLAKYQNTMAAGYLAQVTKEKTLATMRGYDSVIDYLLAEQEVPRAMFERQVNTIMHDLAPVMRRYVTHLKQTLHLDRITYTDLQADLDPTFSPKVTRADAPHMIHEALKPLGPDYQARIAPAFTDRWVDFPGNVGKESGAFAECPYGTHPYVLMSWADTLPSLYTLIHELGHCGQMTLADEHHSILGHEPSWYIVEAPSTFHELLLTKSLLEKDSDARFERFALSRLLNDTYFHNCVTHLLEAAFQSKVYALIDDGESFDAAKLNELKLGVLKEFWGDSVDLDFGQPELTWMRQSHYYMGLYSYTYSASLVVSTGAFLRLQAGDPNAASDWLKFLTLGDSLTPIQEAQVAGVDITTAKPLHEMINFLDQSEQRIEALSQQI</sequence>
<dbReference type="InterPro" id="IPR001567">
    <property type="entry name" value="Pept_M3A_M3B_dom"/>
</dbReference>
<dbReference type="Pfam" id="PF01432">
    <property type="entry name" value="Peptidase_M3"/>
    <property type="match status" value="1"/>
</dbReference>
<dbReference type="Proteomes" id="UP000051790">
    <property type="component" value="Unassembled WGS sequence"/>
</dbReference>
<evidence type="ECO:0000259" key="7">
    <source>
        <dbReference type="Pfam" id="PF01432"/>
    </source>
</evidence>
<name>A0A0R1QMU6_9LACO</name>
<keyword evidence="4 6" id="KW-0862">Zinc</keyword>
<evidence type="ECO:0000256" key="5">
    <source>
        <dbReference type="ARBA" id="ARBA00023049"/>
    </source>
</evidence>
<evidence type="ECO:0000256" key="4">
    <source>
        <dbReference type="ARBA" id="ARBA00022833"/>
    </source>
</evidence>
<dbReference type="InterPro" id="IPR034009">
    <property type="entry name" value="M3B_PepF_4"/>
</dbReference>
<proteinExistence type="inferred from homology"/>
<dbReference type="EC" id="3.4.24.-" evidence="6"/>
<evidence type="ECO:0000256" key="3">
    <source>
        <dbReference type="ARBA" id="ARBA00022801"/>
    </source>
</evidence>
<feature type="domain" description="Peptidase M3A/M3B catalytic" evidence="7">
    <location>
        <begin position="215"/>
        <end position="595"/>
    </location>
</feature>
<comment type="function">
    <text evidence="6">Has oligopeptidase activity and degrades a variety of small bioactive peptides.</text>
</comment>
<dbReference type="CDD" id="cd09609">
    <property type="entry name" value="M3B_PepF"/>
    <property type="match status" value="1"/>
</dbReference>
<dbReference type="Gene3D" id="1.10.1370.20">
    <property type="entry name" value="Oligoendopeptidase f, C-terminal domain"/>
    <property type="match status" value="1"/>
</dbReference>
<keyword evidence="10" id="KW-1185">Reference proteome</keyword>
<dbReference type="InterPro" id="IPR004438">
    <property type="entry name" value="Peptidase_M3B"/>
</dbReference>
<dbReference type="InterPro" id="IPR013647">
    <property type="entry name" value="OligopepF_N_dom"/>
</dbReference>
<dbReference type="GO" id="GO:0006508">
    <property type="term" value="P:proteolysis"/>
    <property type="evidence" value="ECO:0007669"/>
    <property type="project" value="UniProtKB-KW"/>
</dbReference>
<dbReference type="Gene3D" id="1.20.140.70">
    <property type="entry name" value="Oligopeptidase f, N-terminal domain"/>
    <property type="match status" value="1"/>
</dbReference>
<comment type="caution">
    <text evidence="9">The sequence shown here is derived from an EMBL/GenBank/DDBJ whole genome shotgun (WGS) entry which is preliminary data.</text>
</comment>
<dbReference type="NCBIfam" id="TIGR00181">
    <property type="entry name" value="pepF"/>
    <property type="match status" value="1"/>
</dbReference>
<comment type="similarity">
    <text evidence="6">Belongs to the peptidase M3B family.</text>
</comment>
<dbReference type="EMBL" id="AZEU01000202">
    <property type="protein sequence ID" value="KRL43330.1"/>
    <property type="molecule type" value="Genomic_DNA"/>
</dbReference>
<dbReference type="Pfam" id="PF08439">
    <property type="entry name" value="Peptidase_M3_N"/>
    <property type="match status" value="1"/>
</dbReference>
<evidence type="ECO:0000313" key="10">
    <source>
        <dbReference type="Proteomes" id="UP000051790"/>
    </source>
</evidence>
<dbReference type="GO" id="GO:0046872">
    <property type="term" value="F:metal ion binding"/>
    <property type="evidence" value="ECO:0007669"/>
    <property type="project" value="UniProtKB-UniRule"/>
</dbReference>
<dbReference type="InterPro" id="IPR042088">
    <property type="entry name" value="OligoPept_F_C"/>
</dbReference>
<comment type="cofactor">
    <cofactor evidence="6">
        <name>Zn(2+)</name>
        <dbReference type="ChEBI" id="CHEBI:29105"/>
    </cofactor>
    <text evidence="6">Binds 1 zinc ion.</text>
</comment>
<evidence type="ECO:0000256" key="6">
    <source>
        <dbReference type="RuleBase" id="RU368091"/>
    </source>
</evidence>
<keyword evidence="1 6" id="KW-0645">Protease</keyword>
<evidence type="ECO:0000259" key="8">
    <source>
        <dbReference type="Pfam" id="PF08439"/>
    </source>
</evidence>
<keyword evidence="5 6" id="KW-0482">Metalloprotease</keyword>
<dbReference type="PATRIC" id="fig|1423769.4.peg.1854"/>
<evidence type="ECO:0000256" key="2">
    <source>
        <dbReference type="ARBA" id="ARBA00022723"/>
    </source>
</evidence>
<dbReference type="AlphaFoldDB" id="A0A0R1QMU6"/>
<protein>
    <recommendedName>
        <fullName evidence="6">Oligopeptidase F</fullName>
        <ecNumber evidence="6">3.4.24.-</ecNumber>
    </recommendedName>
</protein>
<organism evidence="9 10">
    <name type="scientific">Lacticaseibacillus manihotivorans DSM 13343 = JCM 12514</name>
    <dbReference type="NCBI Taxonomy" id="1423769"/>
    <lineage>
        <taxon>Bacteria</taxon>
        <taxon>Bacillati</taxon>
        <taxon>Bacillota</taxon>
        <taxon>Bacilli</taxon>
        <taxon>Lactobacillales</taxon>
        <taxon>Lactobacillaceae</taxon>
        <taxon>Lacticaseibacillus</taxon>
    </lineage>
</organism>
<keyword evidence="3 6" id="KW-0378">Hydrolase</keyword>
<reference evidence="9 10" key="1">
    <citation type="journal article" date="2015" name="Genome Announc.">
        <title>Expanding the biotechnology potential of lactobacilli through comparative genomics of 213 strains and associated genera.</title>
        <authorList>
            <person name="Sun Z."/>
            <person name="Harris H.M."/>
            <person name="McCann A."/>
            <person name="Guo C."/>
            <person name="Argimon S."/>
            <person name="Zhang W."/>
            <person name="Yang X."/>
            <person name="Jeffery I.B."/>
            <person name="Cooney J.C."/>
            <person name="Kagawa T.F."/>
            <person name="Liu W."/>
            <person name="Song Y."/>
            <person name="Salvetti E."/>
            <person name="Wrobel A."/>
            <person name="Rasinkangas P."/>
            <person name="Parkhill J."/>
            <person name="Rea M.C."/>
            <person name="O'Sullivan O."/>
            <person name="Ritari J."/>
            <person name="Douillard F.P."/>
            <person name="Paul Ross R."/>
            <person name="Yang R."/>
            <person name="Briner A.E."/>
            <person name="Felis G.E."/>
            <person name="de Vos W.M."/>
            <person name="Barrangou R."/>
            <person name="Klaenhammer T.R."/>
            <person name="Caufield P.W."/>
            <person name="Cui Y."/>
            <person name="Zhang H."/>
            <person name="O'Toole P.W."/>
        </authorList>
    </citation>
    <scope>NUCLEOTIDE SEQUENCE [LARGE SCALE GENOMIC DNA]</scope>
    <source>
        <strain evidence="9 10">DSM 13343</strain>
    </source>
</reference>
<dbReference type="GO" id="GO:0004222">
    <property type="term" value="F:metalloendopeptidase activity"/>
    <property type="evidence" value="ECO:0007669"/>
    <property type="project" value="UniProtKB-UniRule"/>
</dbReference>
<gene>
    <name evidence="9" type="ORF">FD01_GL001733</name>
</gene>
<keyword evidence="2 6" id="KW-0479">Metal-binding</keyword>